<dbReference type="InterPro" id="IPR006083">
    <property type="entry name" value="PRK/URK"/>
</dbReference>
<reference evidence="17 18" key="1">
    <citation type="submission" date="2018-12" db="EMBL/GenBank/DDBJ databases">
        <title>bacterium Hansschlegelia zhihuaiae S113.</title>
        <authorList>
            <person name="He J."/>
        </authorList>
    </citation>
    <scope>NUCLEOTIDE SEQUENCE [LARGE SCALE GENOMIC DNA]</scope>
    <source>
        <strain evidence="17 18">S 113</strain>
    </source>
</reference>
<evidence type="ECO:0000256" key="1">
    <source>
        <dbReference type="ARBA" id="ARBA00001206"/>
    </source>
</evidence>
<dbReference type="UniPathway" id="UPA00241">
    <property type="reaction ID" value="UER00352"/>
</dbReference>
<comment type="caution">
    <text evidence="17">The sequence shown here is derived from an EMBL/GenBank/DDBJ whole genome shotgun (WGS) entry which is preliminary data.</text>
</comment>
<evidence type="ECO:0000256" key="11">
    <source>
        <dbReference type="ARBA" id="ARBA00022840"/>
    </source>
</evidence>
<keyword evidence="10 14" id="KW-0418">Kinase</keyword>
<comment type="similarity">
    <text evidence="4 14 15">Belongs to the prokaryotic pantothenate kinase family.</text>
</comment>
<keyword evidence="11 14" id="KW-0067">ATP-binding</keyword>
<gene>
    <name evidence="14" type="primary">coaA</name>
    <name evidence="17" type="ORF">EK403_17425</name>
</gene>
<feature type="binding site" evidence="14">
    <location>
        <begin position="96"/>
        <end position="103"/>
    </location>
    <ligand>
        <name>ATP</name>
        <dbReference type="ChEBI" id="CHEBI:30616"/>
    </ligand>
</feature>
<feature type="domain" description="Phosphoribulokinase/uridine kinase" evidence="16">
    <location>
        <begin position="91"/>
        <end position="247"/>
    </location>
</feature>
<dbReference type="Gene3D" id="3.40.50.300">
    <property type="entry name" value="P-loop containing nucleotide triphosphate hydrolases"/>
    <property type="match status" value="1"/>
</dbReference>
<evidence type="ECO:0000256" key="7">
    <source>
        <dbReference type="ARBA" id="ARBA00022490"/>
    </source>
</evidence>
<accession>A0A4V1KID7</accession>
<keyword evidence="12 14" id="KW-0173">Coenzyme A biosynthesis</keyword>
<dbReference type="HAMAP" id="MF_00215">
    <property type="entry name" value="Pantothen_kinase_1"/>
    <property type="match status" value="1"/>
</dbReference>
<dbReference type="OrthoDB" id="1550976at2"/>
<protein>
    <recommendedName>
        <fullName evidence="6 14">Pantothenate kinase</fullName>
        <ecNumber evidence="5 14">2.7.1.33</ecNumber>
    </recommendedName>
    <alternativeName>
        <fullName evidence="13 14">Pantothenic acid kinase</fullName>
    </alternativeName>
</protein>
<evidence type="ECO:0000256" key="15">
    <source>
        <dbReference type="RuleBase" id="RU003530"/>
    </source>
</evidence>
<dbReference type="RefSeq" id="WP_128778743.1">
    <property type="nucleotide sequence ID" value="NZ_RYFI01000018.1"/>
</dbReference>
<keyword evidence="8 14" id="KW-0808">Transferase</keyword>
<dbReference type="NCBIfam" id="TIGR00554">
    <property type="entry name" value="panK_bact"/>
    <property type="match status" value="1"/>
</dbReference>
<evidence type="ECO:0000256" key="5">
    <source>
        <dbReference type="ARBA" id="ARBA00012102"/>
    </source>
</evidence>
<dbReference type="EC" id="2.7.1.33" evidence="5 14"/>
<dbReference type="Pfam" id="PF00485">
    <property type="entry name" value="PRK"/>
    <property type="match status" value="1"/>
</dbReference>
<evidence type="ECO:0000313" key="17">
    <source>
        <dbReference type="EMBL" id="RXF70332.1"/>
    </source>
</evidence>
<evidence type="ECO:0000256" key="9">
    <source>
        <dbReference type="ARBA" id="ARBA00022741"/>
    </source>
</evidence>
<dbReference type="GO" id="GO:0005737">
    <property type="term" value="C:cytoplasm"/>
    <property type="evidence" value="ECO:0007669"/>
    <property type="project" value="UniProtKB-SubCell"/>
</dbReference>
<evidence type="ECO:0000256" key="4">
    <source>
        <dbReference type="ARBA" id="ARBA00006087"/>
    </source>
</evidence>
<evidence type="ECO:0000259" key="16">
    <source>
        <dbReference type="Pfam" id="PF00485"/>
    </source>
</evidence>
<proteinExistence type="inferred from homology"/>
<evidence type="ECO:0000256" key="2">
    <source>
        <dbReference type="ARBA" id="ARBA00004496"/>
    </source>
</evidence>
<dbReference type="InterPro" id="IPR004566">
    <property type="entry name" value="PanK"/>
</dbReference>
<comment type="subcellular location">
    <subcellularLocation>
        <location evidence="2 14 15">Cytoplasm</location>
    </subcellularLocation>
</comment>
<keyword evidence="9 14" id="KW-0547">Nucleotide-binding</keyword>
<evidence type="ECO:0000256" key="10">
    <source>
        <dbReference type="ARBA" id="ARBA00022777"/>
    </source>
</evidence>
<organism evidence="17 18">
    <name type="scientific">Hansschlegelia zhihuaiae</name>
    <dbReference type="NCBI Taxonomy" id="405005"/>
    <lineage>
        <taxon>Bacteria</taxon>
        <taxon>Pseudomonadati</taxon>
        <taxon>Pseudomonadota</taxon>
        <taxon>Alphaproteobacteria</taxon>
        <taxon>Hyphomicrobiales</taxon>
        <taxon>Methylopilaceae</taxon>
        <taxon>Hansschlegelia</taxon>
    </lineage>
</organism>
<evidence type="ECO:0000256" key="14">
    <source>
        <dbReference type="HAMAP-Rule" id="MF_00215"/>
    </source>
</evidence>
<evidence type="ECO:0000256" key="3">
    <source>
        <dbReference type="ARBA" id="ARBA00005225"/>
    </source>
</evidence>
<keyword evidence="7 14" id="KW-0963">Cytoplasm</keyword>
<dbReference type="EMBL" id="RYFI01000018">
    <property type="protein sequence ID" value="RXF70332.1"/>
    <property type="molecule type" value="Genomic_DNA"/>
</dbReference>
<dbReference type="CDD" id="cd02025">
    <property type="entry name" value="PanK"/>
    <property type="match status" value="1"/>
</dbReference>
<dbReference type="SUPFAM" id="SSF52540">
    <property type="entry name" value="P-loop containing nucleoside triphosphate hydrolases"/>
    <property type="match status" value="1"/>
</dbReference>
<sequence length="318" mass="36265">MDDRPKLPSLSPYTTFSRKEWAALRADTPMTLDDADLERLGSLNDPIDMSEVEQIYLPIARLLAFYVAARQQLFRATQRFLGHSETRVPYVVAVAGSVAVGKSTTARVLRALLARWPAMPKVDLVTTDGFLLPNAVLKREDLMGRKGFPESYDVQSLLRFVSDIKAGKPTVSAPVYSHLVYDVLPNERMTIEKPDIVILEGLNVLQTGEKPKNGRVAPFVSDFIDFGIYLDAEEPLLHRWYVERFMRLRETAFLDPQSYFRRFAQVSKAEALKTAEALWAEINLPNLRDNIRPTRPRADLILKKGRSHRIEEVRLRKI</sequence>
<dbReference type="InterPro" id="IPR027417">
    <property type="entry name" value="P-loop_NTPase"/>
</dbReference>
<dbReference type="PIRSF" id="PIRSF000545">
    <property type="entry name" value="Pantothenate_kin"/>
    <property type="match status" value="1"/>
</dbReference>
<dbReference type="GO" id="GO:0015937">
    <property type="term" value="P:coenzyme A biosynthetic process"/>
    <property type="evidence" value="ECO:0007669"/>
    <property type="project" value="UniProtKB-UniRule"/>
</dbReference>
<dbReference type="PANTHER" id="PTHR10285">
    <property type="entry name" value="URIDINE KINASE"/>
    <property type="match status" value="1"/>
</dbReference>
<dbReference type="AlphaFoldDB" id="A0A4V1KID7"/>
<dbReference type="GO" id="GO:0005524">
    <property type="term" value="F:ATP binding"/>
    <property type="evidence" value="ECO:0007669"/>
    <property type="project" value="UniProtKB-UniRule"/>
</dbReference>
<evidence type="ECO:0000256" key="13">
    <source>
        <dbReference type="ARBA" id="ARBA00032866"/>
    </source>
</evidence>
<comment type="pathway">
    <text evidence="3 14 15">Cofactor biosynthesis; coenzyme A biosynthesis; CoA from (R)-pantothenate: step 1/5.</text>
</comment>
<dbReference type="GO" id="GO:0004594">
    <property type="term" value="F:pantothenate kinase activity"/>
    <property type="evidence" value="ECO:0007669"/>
    <property type="project" value="UniProtKB-UniRule"/>
</dbReference>
<evidence type="ECO:0000313" key="18">
    <source>
        <dbReference type="Proteomes" id="UP000289708"/>
    </source>
</evidence>
<dbReference type="Proteomes" id="UP000289708">
    <property type="component" value="Unassembled WGS sequence"/>
</dbReference>
<evidence type="ECO:0000256" key="6">
    <source>
        <dbReference type="ARBA" id="ARBA00015080"/>
    </source>
</evidence>
<evidence type="ECO:0000256" key="8">
    <source>
        <dbReference type="ARBA" id="ARBA00022679"/>
    </source>
</evidence>
<name>A0A4V1KID7_9HYPH</name>
<evidence type="ECO:0000256" key="12">
    <source>
        <dbReference type="ARBA" id="ARBA00022993"/>
    </source>
</evidence>
<keyword evidence="18" id="KW-1185">Reference proteome</keyword>
<comment type="catalytic activity">
    <reaction evidence="1 14 15">
        <text>(R)-pantothenate + ATP = (R)-4'-phosphopantothenate + ADP + H(+)</text>
        <dbReference type="Rhea" id="RHEA:16373"/>
        <dbReference type="ChEBI" id="CHEBI:10986"/>
        <dbReference type="ChEBI" id="CHEBI:15378"/>
        <dbReference type="ChEBI" id="CHEBI:29032"/>
        <dbReference type="ChEBI" id="CHEBI:30616"/>
        <dbReference type="ChEBI" id="CHEBI:456216"/>
        <dbReference type="EC" id="2.7.1.33"/>
    </reaction>
</comment>